<accession>W6ZSE0</accession>
<gene>
    <name evidence="1" type="ORF">C922_05797</name>
</gene>
<proteinExistence type="predicted"/>
<evidence type="ECO:0000313" key="1">
    <source>
        <dbReference type="EMBL" id="EUD63822.1"/>
    </source>
</evidence>
<sequence length="254" mass="29446">MKIFNPALSDTPSIKIATHSYTNTFYLNRIKNANKIRTKKERHLVAFYISTKRYSVLINLSKKLLSTNRLSEGKLAVHQEPTEKYKPLRKKLLEIVNENDEDSEKRFNTLLDKGDILQNISILQILSKKTKKSLTSLDFDNFDRTSLNSVGYEILDETSKESLLFDISTYGKSKQSLEYDIKGEGQEVRDTSCFDFGYDLESIGTFDGFFKSNLPKCHHSLKCDKPREKEREPPKKESSSHKEFYHVLLKPVFK</sequence>
<dbReference type="EMBL" id="KI965646">
    <property type="protein sequence ID" value="EUD63822.1"/>
    <property type="molecule type" value="Genomic_DNA"/>
</dbReference>
<dbReference type="RefSeq" id="XP_008819590.1">
    <property type="nucleotide sequence ID" value="XM_008821368.1"/>
</dbReference>
<keyword evidence="2" id="KW-1185">Reference proteome</keyword>
<reference evidence="1 2" key="1">
    <citation type="submission" date="2013-02" db="EMBL/GenBank/DDBJ databases">
        <title>The Genome Sequence of Plasmodium inui San Antonio 1.</title>
        <authorList>
            <consortium name="The Broad Institute Genome Sequencing Platform"/>
            <consortium name="The Broad Institute Genome Sequencing Center for Infectious Disease"/>
            <person name="Neafsey D."/>
            <person name="Cheeseman I."/>
            <person name="Volkman S."/>
            <person name="Adams J."/>
            <person name="Walker B."/>
            <person name="Young S.K."/>
            <person name="Zeng Q."/>
            <person name="Gargeya S."/>
            <person name="Fitzgerald M."/>
            <person name="Haas B."/>
            <person name="Abouelleil A."/>
            <person name="Alvarado L."/>
            <person name="Arachchi H.M."/>
            <person name="Berlin A.M."/>
            <person name="Chapman S.B."/>
            <person name="Dewar J."/>
            <person name="Goldberg J."/>
            <person name="Griggs A."/>
            <person name="Gujja S."/>
            <person name="Hansen M."/>
            <person name="Howarth C."/>
            <person name="Imamovic A."/>
            <person name="Larimer J."/>
            <person name="McCowan C."/>
            <person name="Murphy C."/>
            <person name="Neiman D."/>
            <person name="Pearson M."/>
            <person name="Priest M."/>
            <person name="Roberts A."/>
            <person name="Saif S."/>
            <person name="Shea T."/>
            <person name="Sisk P."/>
            <person name="Sykes S."/>
            <person name="Wortman J."/>
            <person name="Nusbaum C."/>
            <person name="Birren B."/>
        </authorList>
    </citation>
    <scope>NUCLEOTIDE SEQUENCE [LARGE SCALE GENOMIC DNA]</scope>
    <source>
        <strain evidence="1 2">San Antonio 1</strain>
    </source>
</reference>
<dbReference type="AlphaFoldDB" id="W6ZSE0"/>
<dbReference type="Proteomes" id="UP000030640">
    <property type="component" value="Unassembled WGS sequence"/>
</dbReference>
<evidence type="ECO:0000313" key="2">
    <source>
        <dbReference type="Proteomes" id="UP000030640"/>
    </source>
</evidence>
<name>W6ZSE0_9APIC</name>
<organism evidence="1 2">
    <name type="scientific">Plasmodium inui San Antonio 1</name>
    <dbReference type="NCBI Taxonomy" id="1237626"/>
    <lineage>
        <taxon>Eukaryota</taxon>
        <taxon>Sar</taxon>
        <taxon>Alveolata</taxon>
        <taxon>Apicomplexa</taxon>
        <taxon>Aconoidasida</taxon>
        <taxon>Haemosporida</taxon>
        <taxon>Plasmodiidae</taxon>
        <taxon>Plasmodium</taxon>
        <taxon>Plasmodium (Plasmodium)</taxon>
    </lineage>
</organism>
<protein>
    <submittedName>
        <fullName evidence="1">Uncharacterized protein</fullName>
    </submittedName>
</protein>
<dbReference type="VEuPathDB" id="PlasmoDB:C922_05797"/>
<dbReference type="GeneID" id="20041071"/>